<evidence type="ECO:0000313" key="2">
    <source>
        <dbReference type="EMBL" id="KMO77975.1"/>
    </source>
</evidence>
<dbReference type="PATRIC" id="fig|37916.4.peg.1804"/>
<protein>
    <submittedName>
        <fullName evidence="2">Uncharacterized protein</fullName>
    </submittedName>
</protein>
<sequence length="79" mass="7834">MEHMTTAQEFGDAVTRPAGTVSIAGVPWPTYKVAALLIGLIVFAVVATTTASAAPAVLSGAGVAAIVWLTAGLLGAPKD</sequence>
<keyword evidence="1" id="KW-0472">Membrane</keyword>
<organism evidence="2 3">
    <name type="scientific">Mycolicibacterium chlorophenolicum</name>
    <dbReference type="NCBI Taxonomy" id="37916"/>
    <lineage>
        <taxon>Bacteria</taxon>
        <taxon>Bacillati</taxon>
        <taxon>Actinomycetota</taxon>
        <taxon>Actinomycetes</taxon>
        <taxon>Mycobacteriales</taxon>
        <taxon>Mycobacteriaceae</taxon>
        <taxon>Mycolicibacterium</taxon>
    </lineage>
</organism>
<dbReference type="AlphaFoldDB" id="A0A0J6W3U5"/>
<evidence type="ECO:0000313" key="3">
    <source>
        <dbReference type="Proteomes" id="UP000036513"/>
    </source>
</evidence>
<dbReference type="EMBL" id="JYNL01000020">
    <property type="protein sequence ID" value="KMO77975.1"/>
    <property type="molecule type" value="Genomic_DNA"/>
</dbReference>
<keyword evidence="1" id="KW-0812">Transmembrane</keyword>
<evidence type="ECO:0000256" key="1">
    <source>
        <dbReference type="SAM" id="Phobius"/>
    </source>
</evidence>
<keyword evidence="1" id="KW-1133">Transmembrane helix</keyword>
<comment type="caution">
    <text evidence="2">The sequence shown here is derived from an EMBL/GenBank/DDBJ whole genome shotgun (WGS) entry which is preliminary data.</text>
</comment>
<keyword evidence="3" id="KW-1185">Reference proteome</keyword>
<feature type="transmembrane region" description="Helical" evidence="1">
    <location>
        <begin position="57"/>
        <end position="76"/>
    </location>
</feature>
<name>A0A0J6W3U5_9MYCO</name>
<gene>
    <name evidence="2" type="ORF">MCHLDSM_01886</name>
</gene>
<dbReference type="Proteomes" id="UP000036513">
    <property type="component" value="Unassembled WGS sequence"/>
</dbReference>
<reference evidence="2 3" key="1">
    <citation type="journal article" date="2015" name="Genome Biol. Evol.">
        <title>Characterization of Three Mycobacterium spp. with Potential Use in Bioremediation by Genome Sequencing and Comparative Genomics.</title>
        <authorList>
            <person name="Das S."/>
            <person name="Pettersson B.M."/>
            <person name="Behra P.R."/>
            <person name="Ramesh M."/>
            <person name="Dasgupta S."/>
            <person name="Bhattacharya A."/>
            <person name="Kirsebom L.A."/>
        </authorList>
    </citation>
    <scope>NUCLEOTIDE SEQUENCE [LARGE SCALE GENOMIC DNA]</scope>
    <source>
        <strain evidence="2 3">DSM 43826</strain>
    </source>
</reference>
<proteinExistence type="predicted"/>
<accession>A0A0J6W3U5</accession>